<sequence>MEMLAAPQELWPSESMKEGLSELLQAVIRLRLVEKRALNFAEVARCRTQEPDPSPAGYVSARKWLKTMGNPSKDKLEDLCDWMVEAAKTPRPSIRRVVYRTPQLEWFEESLKPLHGQYKKWRLGPLARPRDVVRAEVLEQVAALKKTCPS</sequence>
<proteinExistence type="predicted"/>
<dbReference type="AlphaFoldDB" id="A0A3N0VGE7"/>
<dbReference type="EMBL" id="RJVO01000002">
    <property type="protein sequence ID" value="ROH91764.1"/>
    <property type="molecule type" value="Genomic_DNA"/>
</dbReference>
<dbReference type="InParanoid" id="A0A3N0VGE7"/>
<protein>
    <submittedName>
        <fullName evidence="1">Uncharacterized protein</fullName>
    </submittedName>
</protein>
<name>A0A3N0VGE7_9GAMM</name>
<evidence type="ECO:0000313" key="2">
    <source>
        <dbReference type="Proteomes" id="UP000282106"/>
    </source>
</evidence>
<accession>A0A3N0VGE7</accession>
<dbReference type="Proteomes" id="UP000282106">
    <property type="component" value="Unassembled WGS sequence"/>
</dbReference>
<reference evidence="1 2" key="1">
    <citation type="submission" date="2018-10" db="EMBL/GenBank/DDBJ databases">
        <authorList>
            <person name="Chen W.-M."/>
        </authorList>
    </citation>
    <scope>NUCLEOTIDE SEQUENCE [LARGE SCALE GENOMIC DNA]</scope>
    <source>
        <strain evidence="1 2">THS-13</strain>
    </source>
</reference>
<comment type="caution">
    <text evidence="1">The sequence shown here is derived from an EMBL/GenBank/DDBJ whole genome shotgun (WGS) entry which is preliminary data.</text>
</comment>
<keyword evidence="2" id="KW-1185">Reference proteome</keyword>
<organism evidence="1 2">
    <name type="scientific">Stagnimonas aquatica</name>
    <dbReference type="NCBI Taxonomy" id="2689987"/>
    <lineage>
        <taxon>Bacteria</taxon>
        <taxon>Pseudomonadati</taxon>
        <taxon>Pseudomonadota</taxon>
        <taxon>Gammaproteobacteria</taxon>
        <taxon>Nevskiales</taxon>
        <taxon>Nevskiaceae</taxon>
        <taxon>Stagnimonas</taxon>
    </lineage>
</organism>
<evidence type="ECO:0000313" key="1">
    <source>
        <dbReference type="EMBL" id="ROH91764.1"/>
    </source>
</evidence>
<gene>
    <name evidence="1" type="ORF">ED208_05095</name>
</gene>